<dbReference type="EMBL" id="JSYN01000038">
    <property type="protein sequence ID" value="KIA90859.1"/>
    <property type="molecule type" value="Genomic_DNA"/>
</dbReference>
<proteinExistence type="predicted"/>
<gene>
    <name evidence="1" type="ORF">OC25_24035</name>
</gene>
<accession>A0A0C1FSH1</accession>
<organism evidence="1 2">
    <name type="scientific">Pedobacter kyungheensis</name>
    <dbReference type="NCBI Taxonomy" id="1069985"/>
    <lineage>
        <taxon>Bacteria</taxon>
        <taxon>Pseudomonadati</taxon>
        <taxon>Bacteroidota</taxon>
        <taxon>Sphingobacteriia</taxon>
        <taxon>Sphingobacteriales</taxon>
        <taxon>Sphingobacteriaceae</taxon>
        <taxon>Pedobacter</taxon>
    </lineage>
</organism>
<keyword evidence="2" id="KW-1185">Reference proteome</keyword>
<comment type="caution">
    <text evidence="1">The sequence shown here is derived from an EMBL/GenBank/DDBJ whole genome shotgun (WGS) entry which is preliminary data.</text>
</comment>
<reference evidence="1 2" key="1">
    <citation type="submission" date="2014-10" db="EMBL/GenBank/DDBJ databases">
        <title>Pedobacter Kyungheensis.</title>
        <authorList>
            <person name="Anderson B.M."/>
            <person name="Newman J.D."/>
        </authorList>
    </citation>
    <scope>NUCLEOTIDE SEQUENCE [LARGE SCALE GENOMIC DNA]</scope>
    <source>
        <strain evidence="1 2">KACC 16221</strain>
    </source>
</reference>
<evidence type="ECO:0000313" key="1">
    <source>
        <dbReference type="EMBL" id="KIA90859.1"/>
    </source>
</evidence>
<evidence type="ECO:0000313" key="2">
    <source>
        <dbReference type="Proteomes" id="UP000031246"/>
    </source>
</evidence>
<sequence length="79" mass="9513">MRLLFVKPGFLENGAKKVKKIFNFKRLITKPIRLVYGNRRKNLAIFFKIYFEVKYKCVYLHSLSERALRQEEKGCSLKR</sequence>
<protein>
    <submittedName>
        <fullName evidence="1">Uncharacterized protein</fullName>
    </submittedName>
</protein>
<dbReference type="Proteomes" id="UP000031246">
    <property type="component" value="Unassembled WGS sequence"/>
</dbReference>
<dbReference type="AlphaFoldDB" id="A0A0C1FSH1"/>
<name>A0A0C1FSH1_9SPHI</name>